<dbReference type="InterPro" id="IPR018711">
    <property type="entry name" value="NAGPA"/>
</dbReference>
<reference evidence="4 5" key="1">
    <citation type="journal article" date="2016" name="Nat. Commun.">
        <title>Thousands of microbial genomes shed light on interconnected biogeochemical processes in an aquifer system.</title>
        <authorList>
            <person name="Anantharaman K."/>
            <person name="Brown C.T."/>
            <person name="Hug L.A."/>
            <person name="Sharon I."/>
            <person name="Castelle C.J."/>
            <person name="Probst A.J."/>
            <person name="Thomas B.C."/>
            <person name="Singh A."/>
            <person name="Wilkins M.J."/>
            <person name="Karaoz U."/>
            <person name="Brodie E.L."/>
            <person name="Williams K.H."/>
            <person name="Hubbard S.S."/>
            <person name="Banfield J.F."/>
        </authorList>
    </citation>
    <scope>NUCLEOTIDE SEQUENCE [LARGE SCALE GENOMIC DNA]</scope>
</reference>
<sequence>MNLTQAYAQGISRRGINLPKYKLAKFRFKPDKHIPIIVILIIILAVGYLFANRKITTLTTIVQNLTEEKDKNLVELEKIAKELEELKNQDPQKKNEELQKEIATMQKTFNQSIAVYEDLLDLRSKSKDTLALEKQYADVLFKISQRDFSGANDVLSQITAAIKKEEEELATSFTIPANVPQNNAPPGAGYSRQQVAVEGLGSYLVSIVAGDLGSTKVIVDTASDSDCSNDCPVLPLATYVSRNGAYAGVNGSYFCPAEYPSCAGKTNTYDLLVMNYKKTYFNSGNNVYSNNPAVIFGGSYIRFVGQASQWGRDTGIDSMLSNFPMLVQGGNIAFGGDDDPKKGSKGGRSFVANKGNTVYIGVVHSATVAEAARVLRTMGMENALNLDDGGSTALWSGGYKIGPGRNLPNVILFIGK</sequence>
<feature type="coiled-coil region" evidence="1">
    <location>
        <begin position="62"/>
        <end position="96"/>
    </location>
</feature>
<keyword evidence="2" id="KW-0472">Membrane</keyword>
<keyword evidence="2" id="KW-1133">Transmembrane helix</keyword>
<keyword evidence="2" id="KW-0812">Transmembrane</keyword>
<feature type="domain" description="Phosphodiester glycosidase" evidence="3">
    <location>
        <begin position="243"/>
        <end position="413"/>
    </location>
</feature>
<evidence type="ECO:0000313" key="4">
    <source>
        <dbReference type="EMBL" id="OGM20333.1"/>
    </source>
</evidence>
<gene>
    <name evidence="4" type="ORF">A2714_04785</name>
</gene>
<evidence type="ECO:0000259" key="3">
    <source>
        <dbReference type="Pfam" id="PF09992"/>
    </source>
</evidence>
<feature type="transmembrane region" description="Helical" evidence="2">
    <location>
        <begin position="34"/>
        <end position="51"/>
    </location>
</feature>
<proteinExistence type="predicted"/>
<keyword evidence="1" id="KW-0175">Coiled coil</keyword>
<dbReference type="Pfam" id="PF09992">
    <property type="entry name" value="NAGPA"/>
    <property type="match status" value="1"/>
</dbReference>
<organism evidence="4 5">
    <name type="scientific">Candidatus Woesebacteria bacterium RIFCSPHIGHO2_01_FULL_38_9</name>
    <dbReference type="NCBI Taxonomy" id="1802492"/>
    <lineage>
        <taxon>Bacteria</taxon>
        <taxon>Candidatus Woeseibacteriota</taxon>
    </lineage>
</organism>
<accession>A0A1F7XZ70</accession>
<protein>
    <recommendedName>
        <fullName evidence="3">Phosphodiester glycosidase domain-containing protein</fullName>
    </recommendedName>
</protein>
<evidence type="ECO:0000256" key="1">
    <source>
        <dbReference type="SAM" id="Coils"/>
    </source>
</evidence>
<comment type="caution">
    <text evidence="4">The sequence shown here is derived from an EMBL/GenBank/DDBJ whole genome shotgun (WGS) entry which is preliminary data.</text>
</comment>
<evidence type="ECO:0000313" key="5">
    <source>
        <dbReference type="Proteomes" id="UP000178419"/>
    </source>
</evidence>
<dbReference type="AlphaFoldDB" id="A0A1F7XZ70"/>
<dbReference type="Proteomes" id="UP000178419">
    <property type="component" value="Unassembled WGS sequence"/>
</dbReference>
<name>A0A1F7XZ70_9BACT</name>
<dbReference type="EMBL" id="MGGE01000044">
    <property type="protein sequence ID" value="OGM20333.1"/>
    <property type="molecule type" value="Genomic_DNA"/>
</dbReference>
<evidence type="ECO:0000256" key="2">
    <source>
        <dbReference type="SAM" id="Phobius"/>
    </source>
</evidence>